<dbReference type="InterPro" id="IPR036465">
    <property type="entry name" value="vWFA_dom_sf"/>
</dbReference>
<dbReference type="RefSeq" id="WP_018300964.1">
    <property type="nucleotide sequence ID" value="NZ_KB902276.1"/>
</dbReference>
<sequence length="239" mass="24870">MSLRALAFASGMVAADPAAACRLALALALDVSSSVDAEEDGLQRRGLASALLAPEIEAAFFASADPVALYVFEWSGRWDQVPLTDGWQLIETREDLLAVAEIIAASPRSRSDMPTALGAALGHAAVMLDQAPGCLFRTLDVAGDGINNEGFGPLDAYNAFDFEGVTVNGLVVIGAEFGAEAAVAPYFQREVIRGPGAFIQVARGYGDYERAMRRKLERELAAIAIGDAGPAAGRGGGPG</sequence>
<dbReference type="EMBL" id="AONG01000008">
    <property type="protein sequence ID" value="KIQ70103.1"/>
    <property type="molecule type" value="Genomic_DNA"/>
</dbReference>
<dbReference type="STRING" id="1123501.Wenmar_01675"/>
<dbReference type="PATRIC" id="fig|1123501.6.peg.1767"/>
<dbReference type="Proteomes" id="UP000035100">
    <property type="component" value="Unassembled WGS sequence"/>
</dbReference>
<evidence type="ECO:0000313" key="3">
    <source>
        <dbReference type="Proteomes" id="UP000035100"/>
    </source>
</evidence>
<dbReference type="AlphaFoldDB" id="A0A0D0QGG5"/>
<reference evidence="2 3" key="1">
    <citation type="submission" date="2013-01" db="EMBL/GenBank/DDBJ databases">
        <authorList>
            <person name="Fiebig A."/>
            <person name="Goeker M."/>
            <person name="Klenk H.-P.P."/>
        </authorList>
    </citation>
    <scope>NUCLEOTIDE SEQUENCE [LARGE SCALE GENOMIC DNA]</scope>
    <source>
        <strain evidence="2 3">DSM 24838</strain>
    </source>
</reference>
<dbReference type="SUPFAM" id="SSF53300">
    <property type="entry name" value="vWA-like"/>
    <property type="match status" value="1"/>
</dbReference>
<evidence type="ECO:0000256" key="1">
    <source>
        <dbReference type="SAM" id="SignalP"/>
    </source>
</evidence>
<comment type="caution">
    <text evidence="2">The sequence shown here is derived from an EMBL/GenBank/DDBJ whole genome shotgun (WGS) entry which is preliminary data.</text>
</comment>
<name>A0A0D0QGG5_9RHOB</name>
<feature type="chain" id="PRO_5002219274" description="VWFA domain-containing protein" evidence="1">
    <location>
        <begin position="21"/>
        <end position="239"/>
    </location>
</feature>
<gene>
    <name evidence="2" type="ORF">Wenmar_01675</name>
</gene>
<accession>A0A0D0QGG5</accession>
<dbReference type="Gene3D" id="3.40.50.410">
    <property type="entry name" value="von Willebrand factor, type A domain"/>
    <property type="match status" value="1"/>
</dbReference>
<proteinExistence type="predicted"/>
<protein>
    <recommendedName>
        <fullName evidence="4">VWFA domain-containing protein</fullName>
    </recommendedName>
</protein>
<evidence type="ECO:0008006" key="4">
    <source>
        <dbReference type="Google" id="ProtNLM"/>
    </source>
</evidence>
<feature type="signal peptide" evidence="1">
    <location>
        <begin position="1"/>
        <end position="20"/>
    </location>
</feature>
<keyword evidence="3" id="KW-1185">Reference proteome</keyword>
<dbReference type="eggNOG" id="COG2304">
    <property type="taxonomic scope" value="Bacteria"/>
</dbReference>
<keyword evidence="1" id="KW-0732">Signal</keyword>
<dbReference type="InterPro" id="IPR010607">
    <property type="entry name" value="DUF1194"/>
</dbReference>
<evidence type="ECO:0000313" key="2">
    <source>
        <dbReference type="EMBL" id="KIQ70103.1"/>
    </source>
</evidence>
<dbReference type="Pfam" id="PF06707">
    <property type="entry name" value="DUF1194"/>
    <property type="match status" value="1"/>
</dbReference>
<organism evidence="2 3">
    <name type="scientific">Wenxinia marina DSM 24838</name>
    <dbReference type="NCBI Taxonomy" id="1123501"/>
    <lineage>
        <taxon>Bacteria</taxon>
        <taxon>Pseudomonadati</taxon>
        <taxon>Pseudomonadota</taxon>
        <taxon>Alphaproteobacteria</taxon>
        <taxon>Rhodobacterales</taxon>
        <taxon>Roseobacteraceae</taxon>
        <taxon>Wenxinia</taxon>
    </lineage>
</organism>